<dbReference type="InterPro" id="IPR041413">
    <property type="entry name" value="MLTR_LBD"/>
</dbReference>
<organism evidence="3 4">
    <name type="scientific">Nonomuraea bangladeshensis</name>
    <dbReference type="NCBI Taxonomy" id="404385"/>
    <lineage>
        <taxon>Bacteria</taxon>
        <taxon>Bacillati</taxon>
        <taxon>Actinomycetota</taxon>
        <taxon>Actinomycetes</taxon>
        <taxon>Streptosporangiales</taxon>
        <taxon>Streptosporangiaceae</taxon>
        <taxon>Nonomuraea</taxon>
    </lineage>
</organism>
<dbReference type="PANTHER" id="PTHR35010">
    <property type="entry name" value="BLL4672 PROTEIN-RELATED"/>
    <property type="match status" value="1"/>
</dbReference>
<evidence type="ECO:0000256" key="1">
    <source>
        <dbReference type="SAM" id="MobiDB-lite"/>
    </source>
</evidence>
<keyword evidence="4" id="KW-1185">Reference proteome</keyword>
<dbReference type="InterPro" id="IPR001387">
    <property type="entry name" value="Cro/C1-type_HTH"/>
</dbReference>
<protein>
    <submittedName>
        <fullName evidence="3">Helix-turn-helix transcriptional regulator</fullName>
    </submittedName>
</protein>
<evidence type="ECO:0000313" key="3">
    <source>
        <dbReference type="EMBL" id="MEV4284919.1"/>
    </source>
</evidence>
<sequence>MDAHSPSFDLASPKGPLADFLIARRAAVTAAEHGLPEPAYPRRVPGLRREEVAQLAGISTDYYTRLEQGRVRTASRSVLTAIGRALRLDDDQQRHLCQLADPYTGEQADEGEQRVTSQTVRLLTNLVDTPALVLGRYQDILAWNRLAAALLGDLAAMPPADRNYVRMIFLDPQVRAMQDDWSERAREAVSSLRMAAGTYPGQPRLQELVGELLRRDDDFRVWWNQHLVTMHPFGHNRVHHPVAGSFDLDWQALNTVDDQEQIIILVTAPPGSPGHFALRRLASWAQRQALQPSHLAPGPGEPEPGGARFSRSARC</sequence>
<dbReference type="RefSeq" id="WP_364445336.1">
    <property type="nucleotide sequence ID" value="NZ_JBFARM010000002.1"/>
</dbReference>
<dbReference type="Pfam" id="PF13560">
    <property type="entry name" value="HTH_31"/>
    <property type="match status" value="1"/>
</dbReference>
<comment type="caution">
    <text evidence="3">The sequence shown here is derived from an EMBL/GenBank/DDBJ whole genome shotgun (WGS) entry which is preliminary data.</text>
</comment>
<feature type="region of interest" description="Disordered" evidence="1">
    <location>
        <begin position="292"/>
        <end position="315"/>
    </location>
</feature>
<evidence type="ECO:0000313" key="4">
    <source>
        <dbReference type="Proteomes" id="UP001552427"/>
    </source>
</evidence>
<dbReference type="EMBL" id="JBFARM010000002">
    <property type="protein sequence ID" value="MEV4284919.1"/>
    <property type="molecule type" value="Genomic_DNA"/>
</dbReference>
<gene>
    <name evidence="3" type="ORF">AB0K40_05400</name>
</gene>
<dbReference type="CDD" id="cd00093">
    <property type="entry name" value="HTH_XRE"/>
    <property type="match status" value="1"/>
</dbReference>
<proteinExistence type="predicted"/>
<feature type="domain" description="HTH cro/C1-type" evidence="2">
    <location>
        <begin position="46"/>
        <end position="93"/>
    </location>
</feature>
<dbReference type="PANTHER" id="PTHR35010:SF2">
    <property type="entry name" value="BLL4672 PROTEIN"/>
    <property type="match status" value="1"/>
</dbReference>
<name>A0ABV3GXC7_9ACTN</name>
<accession>A0ABV3GXC7</accession>
<dbReference type="SMART" id="SM00530">
    <property type="entry name" value="HTH_XRE"/>
    <property type="match status" value="1"/>
</dbReference>
<dbReference type="PROSITE" id="PS50943">
    <property type="entry name" value="HTH_CROC1"/>
    <property type="match status" value="1"/>
</dbReference>
<dbReference type="Gene3D" id="1.10.260.40">
    <property type="entry name" value="lambda repressor-like DNA-binding domains"/>
    <property type="match status" value="1"/>
</dbReference>
<evidence type="ECO:0000259" key="2">
    <source>
        <dbReference type="PROSITE" id="PS50943"/>
    </source>
</evidence>
<dbReference type="Pfam" id="PF17765">
    <property type="entry name" value="MLTR_LBD"/>
    <property type="match status" value="1"/>
</dbReference>
<dbReference type="Proteomes" id="UP001552427">
    <property type="component" value="Unassembled WGS sequence"/>
</dbReference>
<dbReference type="Gene3D" id="3.30.450.180">
    <property type="match status" value="1"/>
</dbReference>
<reference evidence="3 4" key="1">
    <citation type="submission" date="2024-06" db="EMBL/GenBank/DDBJ databases">
        <title>The Natural Products Discovery Center: Release of the First 8490 Sequenced Strains for Exploring Actinobacteria Biosynthetic Diversity.</title>
        <authorList>
            <person name="Kalkreuter E."/>
            <person name="Kautsar S.A."/>
            <person name="Yang D."/>
            <person name="Bader C.D."/>
            <person name="Teijaro C.N."/>
            <person name="Fluegel L."/>
            <person name="Davis C.M."/>
            <person name="Simpson J.R."/>
            <person name="Lauterbach L."/>
            <person name="Steele A.D."/>
            <person name="Gui C."/>
            <person name="Meng S."/>
            <person name="Li G."/>
            <person name="Viehrig K."/>
            <person name="Ye F."/>
            <person name="Su P."/>
            <person name="Kiefer A.F."/>
            <person name="Nichols A."/>
            <person name="Cepeda A.J."/>
            <person name="Yan W."/>
            <person name="Fan B."/>
            <person name="Jiang Y."/>
            <person name="Adhikari A."/>
            <person name="Zheng C.-J."/>
            <person name="Schuster L."/>
            <person name="Cowan T.M."/>
            <person name="Smanski M.J."/>
            <person name="Chevrette M.G."/>
            <person name="De Carvalho L.P.S."/>
            <person name="Shen B."/>
        </authorList>
    </citation>
    <scope>NUCLEOTIDE SEQUENCE [LARGE SCALE GENOMIC DNA]</scope>
    <source>
        <strain evidence="3 4">NPDC049574</strain>
    </source>
</reference>
<dbReference type="SUPFAM" id="SSF47413">
    <property type="entry name" value="lambda repressor-like DNA-binding domains"/>
    <property type="match status" value="1"/>
</dbReference>
<dbReference type="InterPro" id="IPR010982">
    <property type="entry name" value="Lambda_DNA-bd_dom_sf"/>
</dbReference>